<dbReference type="PANTHER" id="PTHR18763:SF0">
    <property type="entry name" value="WD REPEAT-CONTAINING PROTEIN 18"/>
    <property type="match status" value="1"/>
</dbReference>
<protein>
    <recommendedName>
        <fullName evidence="6">Pre-rRNA-processing protein IPI3</fullName>
    </recommendedName>
</protein>
<keyword evidence="6" id="KW-0539">Nucleus</keyword>
<keyword evidence="3 5" id="KW-0853">WD repeat</keyword>
<evidence type="ECO:0000256" key="7">
    <source>
        <dbReference type="SAM" id="MobiDB-lite"/>
    </source>
</evidence>
<dbReference type="Proteomes" id="UP000651452">
    <property type="component" value="Unassembled WGS sequence"/>
</dbReference>
<evidence type="ECO:0000256" key="2">
    <source>
        <dbReference type="ARBA" id="ARBA00010143"/>
    </source>
</evidence>
<proteinExistence type="inferred from homology"/>
<feature type="repeat" description="WD" evidence="5">
    <location>
        <begin position="399"/>
        <end position="434"/>
    </location>
</feature>
<evidence type="ECO:0000256" key="5">
    <source>
        <dbReference type="PROSITE-ProRule" id="PRU00221"/>
    </source>
</evidence>
<keyword evidence="9" id="KW-1185">Reference proteome</keyword>
<evidence type="ECO:0000313" key="9">
    <source>
        <dbReference type="Proteomes" id="UP000651452"/>
    </source>
</evidence>
<dbReference type="GO" id="GO:0120330">
    <property type="term" value="C:rixosome complex"/>
    <property type="evidence" value="ECO:0007669"/>
    <property type="project" value="UniProtKB-UniRule"/>
</dbReference>
<name>A0A8H7J7G4_9PLEO</name>
<comment type="subcellular location">
    <subcellularLocation>
        <location evidence="6">Nucleus</location>
    </subcellularLocation>
</comment>
<reference evidence="8" key="2">
    <citation type="submission" date="2020-09" db="EMBL/GenBank/DDBJ databases">
        <title>Reference genome assembly for Australian Ascochyta lentis isolate Al4.</title>
        <authorList>
            <person name="Lee R.C."/>
            <person name="Farfan-Caceres L.M."/>
            <person name="Debler J.W."/>
            <person name="Williams A.H."/>
            <person name="Henares B.M."/>
        </authorList>
    </citation>
    <scope>NUCLEOTIDE SEQUENCE</scope>
    <source>
        <strain evidence="8">Al4</strain>
    </source>
</reference>
<dbReference type="InterPro" id="IPR015943">
    <property type="entry name" value="WD40/YVTN_repeat-like_dom_sf"/>
</dbReference>
<dbReference type="InterPro" id="IPR036322">
    <property type="entry name" value="WD40_repeat_dom_sf"/>
</dbReference>
<evidence type="ECO:0000313" key="8">
    <source>
        <dbReference type="EMBL" id="KAF9699289.1"/>
    </source>
</evidence>
<dbReference type="OrthoDB" id="756370at2759"/>
<dbReference type="PROSITE" id="PS50294">
    <property type="entry name" value="WD_REPEATS_REGION"/>
    <property type="match status" value="1"/>
</dbReference>
<dbReference type="GO" id="GO:0005656">
    <property type="term" value="C:nuclear pre-replicative complex"/>
    <property type="evidence" value="ECO:0007669"/>
    <property type="project" value="TreeGrafter"/>
</dbReference>
<dbReference type="PANTHER" id="PTHR18763">
    <property type="entry name" value="WD-REPEAT PROTEIN 18"/>
    <property type="match status" value="1"/>
</dbReference>
<keyword evidence="6" id="KW-0698">rRNA processing</keyword>
<comment type="caution">
    <text evidence="8">The sequence shown here is derived from an EMBL/GenBank/DDBJ whole genome shotgun (WGS) entry which is preliminary data.</text>
</comment>
<dbReference type="InterPro" id="IPR045227">
    <property type="entry name" value="WDR18/Ipi3/RID3"/>
</dbReference>
<comment type="similarity">
    <text evidence="2 6">Belongs to the WD repeat IPI3/WDR18 family.</text>
</comment>
<organism evidence="8 9">
    <name type="scientific">Ascochyta lentis</name>
    <dbReference type="NCBI Taxonomy" id="205686"/>
    <lineage>
        <taxon>Eukaryota</taxon>
        <taxon>Fungi</taxon>
        <taxon>Dikarya</taxon>
        <taxon>Ascomycota</taxon>
        <taxon>Pezizomycotina</taxon>
        <taxon>Dothideomycetes</taxon>
        <taxon>Pleosporomycetidae</taxon>
        <taxon>Pleosporales</taxon>
        <taxon>Pleosporineae</taxon>
        <taxon>Didymellaceae</taxon>
        <taxon>Ascochyta</taxon>
    </lineage>
</organism>
<keyword evidence="4" id="KW-0677">Repeat</keyword>
<dbReference type="AlphaFoldDB" id="A0A8H7J7G4"/>
<dbReference type="SMART" id="SM00320">
    <property type="entry name" value="WD40"/>
    <property type="match status" value="4"/>
</dbReference>
<feature type="compositionally biased region" description="Acidic residues" evidence="7">
    <location>
        <begin position="799"/>
        <end position="816"/>
    </location>
</feature>
<dbReference type="SUPFAM" id="SSF50978">
    <property type="entry name" value="WD40 repeat-like"/>
    <property type="match status" value="1"/>
</dbReference>
<dbReference type="PROSITE" id="PS50082">
    <property type="entry name" value="WD_REPEATS_2"/>
    <property type="match status" value="1"/>
</dbReference>
<gene>
    <name evidence="8" type="ORF">EKO04_002996</name>
</gene>
<dbReference type="GO" id="GO:0006261">
    <property type="term" value="P:DNA-templated DNA replication"/>
    <property type="evidence" value="ECO:0007669"/>
    <property type="project" value="TreeGrafter"/>
</dbReference>
<evidence type="ECO:0000256" key="3">
    <source>
        <dbReference type="ARBA" id="ARBA00022574"/>
    </source>
</evidence>
<dbReference type="EMBL" id="RZGK01000005">
    <property type="protein sequence ID" value="KAF9699289.1"/>
    <property type="molecule type" value="Genomic_DNA"/>
</dbReference>
<feature type="compositionally biased region" description="Basic and acidic residues" evidence="7">
    <location>
        <begin position="771"/>
        <end position="787"/>
    </location>
</feature>
<evidence type="ECO:0000256" key="4">
    <source>
        <dbReference type="ARBA" id="ARBA00022737"/>
    </source>
</evidence>
<feature type="region of interest" description="Disordered" evidence="7">
    <location>
        <begin position="711"/>
        <end position="744"/>
    </location>
</feature>
<dbReference type="InterPro" id="IPR001680">
    <property type="entry name" value="WD40_rpt"/>
</dbReference>
<sequence>MDSYTTPPPAAPDAQLATPVSLNWVSPKSVTLVQDTHGSSALTRTEVDNNSTTKRLQQDLLILTSFNDNTTLHWRPTWFNQELSAGNLWTMHNPPNVVTERLPNDCQGIQFFTRRMRRANDPPSQYIKSWDHWVRYCDLYGIPHDFLCEEQVRLMRKGLWRSPGGFLSTPPQYPSYPEPSSRGSYVLTPSIYSTRLPRKFQRAVLASPCVDPDQIEHVVVSPTGTLTIEPQDKCSRCYRGAGIWCGTLLRILSVRMGYFEKKYKSKLTTTTITALAMLTEQFVAAISGSTKPNTGVTKDQGIFVHEYQPLAAQRHVFKKSATAQNGIAVSSTHIFAAQTEKAIVHVYSREKGNQEAIVPFPERIHSIALAAQDTVLLLGAESGRVLAWEICSGRLVSTSTSHLQPVTSIIVDPSSTFFLSGSADAMIHVWALSSILSFSPDTSRSPVHTLSTHRGPISSIVCGHSSSPANIAVSISGDKSAIVWDYHSGQALRTYLLPETPTAVTLDPADRACFVAYADGSLQTIDFYDDTQKTTSTDVLRDASSSHRPLQPPPKTRFNADSQKLGGVLSISLSWDGTTLVSGHTSGKVAAWDIAKSNYLSTLANLPGPVSSLLFLRPTGFSSTTEPSFKVQTIVKPKQDAGLTGSSSGLVPPNYNLSLQFTGRVNSPVVSATERPTTRTSAFAEALTHPSFPTSMLEESLAELESWVAPSKGSNAPVASVPAASHKDDADSASAPNDASQAEVQELKKQLASLQRIQKVTFSQLSELREEKEYFVNKEKKRAERTKAKNKAGPSNGDNDVEMSDGGDDNASDIEA</sequence>
<dbReference type="Gene3D" id="2.130.10.10">
    <property type="entry name" value="YVTN repeat-like/Quinoprotein amine dehydrogenase"/>
    <property type="match status" value="2"/>
</dbReference>
<evidence type="ECO:0000256" key="6">
    <source>
        <dbReference type="RuleBase" id="RU369067"/>
    </source>
</evidence>
<accession>A0A8H7J7G4</accession>
<dbReference type="Pfam" id="PF00400">
    <property type="entry name" value="WD40"/>
    <property type="match status" value="2"/>
</dbReference>
<comment type="subunit">
    <text evidence="6">Component of the RIX1 complex, composed of IPI1, RIX1/IPI2 and IPI3 in a 1:2:2 stoichiometry. The complex interacts (via RIX1) with MDN1 (via its hexameric AAA ATPase ring) and the pre-60S ribosome particles.</text>
</comment>
<evidence type="ECO:0000256" key="1">
    <source>
        <dbReference type="ARBA" id="ARBA00002355"/>
    </source>
</evidence>
<comment type="function">
    <text evidence="1 6">Component of the RIX1 complex required for processing of ITS2 sequences from 35S pre-rRNA.</text>
</comment>
<dbReference type="GO" id="GO:0006364">
    <property type="term" value="P:rRNA processing"/>
    <property type="evidence" value="ECO:0007669"/>
    <property type="project" value="UniProtKB-UniRule"/>
</dbReference>
<feature type="region of interest" description="Disordered" evidence="7">
    <location>
        <begin position="771"/>
        <end position="816"/>
    </location>
</feature>
<reference evidence="8" key="1">
    <citation type="submission" date="2018-12" db="EMBL/GenBank/DDBJ databases">
        <authorList>
            <person name="Syme R.A."/>
            <person name="Farfan-Caceres L."/>
            <person name="Lichtenzveig J."/>
        </authorList>
    </citation>
    <scope>NUCLEOTIDE SEQUENCE</scope>
    <source>
        <strain evidence="8">Al4</strain>
    </source>
</reference>
<dbReference type="FunFam" id="2.130.10.10:FF:000929">
    <property type="entry name" value="Ribosomal assembly complex component Ipi3"/>
    <property type="match status" value="1"/>
</dbReference>